<dbReference type="AlphaFoldDB" id="A0AAW2FX67"/>
<keyword evidence="2" id="KW-1133">Transmembrane helix</keyword>
<organism evidence="3 4">
    <name type="scientific">Cardiocondyla obscurior</name>
    <dbReference type="NCBI Taxonomy" id="286306"/>
    <lineage>
        <taxon>Eukaryota</taxon>
        <taxon>Metazoa</taxon>
        <taxon>Ecdysozoa</taxon>
        <taxon>Arthropoda</taxon>
        <taxon>Hexapoda</taxon>
        <taxon>Insecta</taxon>
        <taxon>Pterygota</taxon>
        <taxon>Neoptera</taxon>
        <taxon>Endopterygota</taxon>
        <taxon>Hymenoptera</taxon>
        <taxon>Apocrita</taxon>
        <taxon>Aculeata</taxon>
        <taxon>Formicoidea</taxon>
        <taxon>Formicidae</taxon>
        <taxon>Myrmicinae</taxon>
        <taxon>Cardiocondyla</taxon>
    </lineage>
</organism>
<keyword evidence="2" id="KW-0812">Transmembrane</keyword>
<keyword evidence="2" id="KW-0472">Membrane</keyword>
<dbReference type="EMBL" id="JADYXP020000007">
    <property type="protein sequence ID" value="KAL0119867.1"/>
    <property type="molecule type" value="Genomic_DNA"/>
</dbReference>
<accession>A0AAW2FX67</accession>
<dbReference type="Proteomes" id="UP001430953">
    <property type="component" value="Unassembled WGS sequence"/>
</dbReference>
<comment type="caution">
    <text evidence="3">The sequence shown here is derived from an EMBL/GenBank/DDBJ whole genome shotgun (WGS) entry which is preliminary data.</text>
</comment>
<proteinExistence type="predicted"/>
<reference evidence="3 4" key="1">
    <citation type="submission" date="2023-03" db="EMBL/GenBank/DDBJ databases">
        <title>High recombination rates correlate with genetic variation in Cardiocondyla obscurior ants.</title>
        <authorList>
            <person name="Errbii M."/>
        </authorList>
    </citation>
    <scope>NUCLEOTIDE SEQUENCE [LARGE SCALE GENOMIC DNA]</scope>
    <source>
        <strain evidence="3">Alpha-2009</strain>
        <tissue evidence="3">Whole body</tissue>
    </source>
</reference>
<feature type="transmembrane region" description="Helical" evidence="2">
    <location>
        <begin position="110"/>
        <end position="127"/>
    </location>
</feature>
<evidence type="ECO:0000313" key="4">
    <source>
        <dbReference type="Proteomes" id="UP001430953"/>
    </source>
</evidence>
<evidence type="ECO:0000313" key="3">
    <source>
        <dbReference type="EMBL" id="KAL0119867.1"/>
    </source>
</evidence>
<protein>
    <submittedName>
        <fullName evidence="3">Uncharacterized protein</fullName>
    </submittedName>
</protein>
<feature type="region of interest" description="Disordered" evidence="1">
    <location>
        <begin position="29"/>
        <end position="67"/>
    </location>
</feature>
<feature type="transmembrane region" description="Helical" evidence="2">
    <location>
        <begin position="6"/>
        <end position="22"/>
    </location>
</feature>
<evidence type="ECO:0000256" key="1">
    <source>
        <dbReference type="SAM" id="MobiDB-lite"/>
    </source>
</evidence>
<keyword evidence="4" id="KW-1185">Reference proteome</keyword>
<sequence>MATPGLSFPPCFLGLLIFRPFLRRSQTAGEYENEVDPEGRARRVETSGTGGRGRPPRRVGIRRDGESRGTLMGTPSRYQSYVIFSCTSFSKFSTLGSSARKTRRMHNRRILAFRATCYIASVAFTMLSPRNLKIFLVLLATYKRLIDSRELISRCRNICAEKKNLFFLWFSKHNEFKPQLTTSHYHYIFCLFLRHYASQMNMKIKTHFHRIFILPNKNIYFFHPYKGSTKKRTKKKEEKKNVFPRTKTSGADIGAGDGEAVAEVGSELYRSKPILWVFSRGIPTSFLRTAPNDLLTLTIYYCLHMDLLTCIINAYVHDNNCGGYVVSVTKLLRYYDNNLFSFNSLQLKYSSLAARALLKNSKNRVFIQCMRRRKYDGSKLPSPEYRQKVSASPYSYYRNMSLAVRFLRCFRDLKT</sequence>
<gene>
    <name evidence="3" type="ORF">PUN28_007946</name>
</gene>
<evidence type="ECO:0000256" key="2">
    <source>
        <dbReference type="SAM" id="Phobius"/>
    </source>
</evidence>
<name>A0AAW2FX67_9HYME</name>